<reference evidence="8 9" key="1">
    <citation type="submission" date="2020-10" db="EMBL/GenBank/DDBJ databases">
        <title>The Coptis chinensis genome and diversification of protoberbering-type alkaloids.</title>
        <authorList>
            <person name="Wang B."/>
            <person name="Shu S."/>
            <person name="Song C."/>
            <person name="Liu Y."/>
        </authorList>
    </citation>
    <scope>NUCLEOTIDE SEQUENCE [LARGE SCALE GENOMIC DNA]</scope>
    <source>
        <strain evidence="8">HL-2020</strain>
        <tissue evidence="8">Leaf</tissue>
    </source>
</reference>
<evidence type="ECO:0000313" key="8">
    <source>
        <dbReference type="EMBL" id="KAF9598312.1"/>
    </source>
</evidence>
<evidence type="ECO:0000256" key="6">
    <source>
        <dbReference type="SAM" id="MobiDB-lite"/>
    </source>
</evidence>
<dbReference type="InterPro" id="IPR017887">
    <property type="entry name" value="TF_TCP_subgr"/>
</dbReference>
<dbReference type="GO" id="GO:0043565">
    <property type="term" value="F:sequence-specific DNA binding"/>
    <property type="evidence" value="ECO:0007669"/>
    <property type="project" value="TreeGrafter"/>
</dbReference>
<dbReference type="PANTHER" id="PTHR31072">
    <property type="entry name" value="TRANSCRIPTION FACTOR TCP4-RELATED"/>
    <property type="match status" value="1"/>
</dbReference>
<keyword evidence="4" id="KW-0804">Transcription</keyword>
<evidence type="ECO:0000313" key="9">
    <source>
        <dbReference type="Proteomes" id="UP000631114"/>
    </source>
</evidence>
<proteinExistence type="predicted"/>
<dbReference type="OrthoDB" id="1911901at2759"/>
<accession>A0A835LMT9</accession>
<dbReference type="Proteomes" id="UP000631114">
    <property type="component" value="Unassembled WGS sequence"/>
</dbReference>
<protein>
    <recommendedName>
        <fullName evidence="7">TCP domain-containing protein</fullName>
    </recommendedName>
</protein>
<feature type="region of interest" description="Disordered" evidence="6">
    <location>
        <begin position="1"/>
        <end position="44"/>
    </location>
</feature>
<evidence type="ECO:0000256" key="2">
    <source>
        <dbReference type="ARBA" id="ARBA00023015"/>
    </source>
</evidence>
<keyword evidence="9" id="KW-1185">Reference proteome</keyword>
<sequence>MDFSSELVLENPSSIPPPISIRNPSYPTKPNKRTKDRHTKVNGRGRRVRIPTLTAARIFQLTRELGHRSDGETVEWLLRHAEPSIIAATGTGTTPADPVSTSSPHSSNNSSGCTASFMAPIHAPSSNEMYSLQLCQPLGYNNTSNTTNGFNVYRTSMPFTSLLMESSRNDGADAQDGVRLLTHA</sequence>
<evidence type="ECO:0000256" key="5">
    <source>
        <dbReference type="ARBA" id="ARBA00023242"/>
    </source>
</evidence>
<comment type="subcellular location">
    <subcellularLocation>
        <location evidence="1">Nucleus</location>
    </subcellularLocation>
</comment>
<evidence type="ECO:0000256" key="1">
    <source>
        <dbReference type="ARBA" id="ARBA00004123"/>
    </source>
</evidence>
<evidence type="ECO:0000256" key="3">
    <source>
        <dbReference type="ARBA" id="ARBA00023125"/>
    </source>
</evidence>
<dbReference type="InterPro" id="IPR005333">
    <property type="entry name" value="Transcription_factor_TCP"/>
</dbReference>
<dbReference type="PANTHER" id="PTHR31072:SF91">
    <property type="entry name" value="TRANSCRIPTION FACTOR TCP6"/>
    <property type="match status" value="1"/>
</dbReference>
<dbReference type="GO" id="GO:0003700">
    <property type="term" value="F:DNA-binding transcription factor activity"/>
    <property type="evidence" value="ECO:0007669"/>
    <property type="project" value="InterPro"/>
</dbReference>
<keyword evidence="3" id="KW-0238">DNA-binding</keyword>
<keyword evidence="5" id="KW-0539">Nucleus</keyword>
<gene>
    <name evidence="8" type="ORF">IFM89_026601</name>
</gene>
<evidence type="ECO:0000259" key="7">
    <source>
        <dbReference type="PROSITE" id="PS51369"/>
    </source>
</evidence>
<evidence type="ECO:0000256" key="4">
    <source>
        <dbReference type="ARBA" id="ARBA00023163"/>
    </source>
</evidence>
<dbReference type="Pfam" id="PF03634">
    <property type="entry name" value="TCP"/>
    <property type="match status" value="1"/>
</dbReference>
<name>A0A835LMT9_9MAGN</name>
<feature type="domain" description="TCP" evidence="7">
    <location>
        <begin position="34"/>
        <end position="88"/>
    </location>
</feature>
<feature type="compositionally biased region" description="Basic residues" evidence="6">
    <location>
        <begin position="30"/>
        <end position="44"/>
    </location>
</feature>
<dbReference type="GO" id="GO:0005634">
    <property type="term" value="C:nucleus"/>
    <property type="evidence" value="ECO:0007669"/>
    <property type="project" value="UniProtKB-SubCell"/>
</dbReference>
<comment type="caution">
    <text evidence="8">The sequence shown here is derived from an EMBL/GenBank/DDBJ whole genome shotgun (WGS) entry which is preliminary data.</text>
</comment>
<dbReference type="EMBL" id="JADFTS010000007">
    <property type="protein sequence ID" value="KAF9598312.1"/>
    <property type="molecule type" value="Genomic_DNA"/>
</dbReference>
<feature type="region of interest" description="Disordered" evidence="6">
    <location>
        <begin position="88"/>
        <end position="112"/>
    </location>
</feature>
<dbReference type="PROSITE" id="PS51369">
    <property type="entry name" value="TCP"/>
    <property type="match status" value="1"/>
</dbReference>
<dbReference type="AlphaFoldDB" id="A0A835LMT9"/>
<organism evidence="8 9">
    <name type="scientific">Coptis chinensis</name>
    <dbReference type="NCBI Taxonomy" id="261450"/>
    <lineage>
        <taxon>Eukaryota</taxon>
        <taxon>Viridiplantae</taxon>
        <taxon>Streptophyta</taxon>
        <taxon>Embryophyta</taxon>
        <taxon>Tracheophyta</taxon>
        <taxon>Spermatophyta</taxon>
        <taxon>Magnoliopsida</taxon>
        <taxon>Ranunculales</taxon>
        <taxon>Ranunculaceae</taxon>
        <taxon>Coptidoideae</taxon>
        <taxon>Coptis</taxon>
    </lineage>
</organism>
<feature type="compositionally biased region" description="Low complexity" evidence="6">
    <location>
        <begin position="88"/>
        <end position="111"/>
    </location>
</feature>
<keyword evidence="2" id="KW-0805">Transcription regulation</keyword>